<keyword evidence="4 9" id="KW-0902">Two-component regulatory system</keyword>
<evidence type="ECO:0000313" key="13">
    <source>
        <dbReference type="Proteomes" id="UP000473699"/>
    </source>
</evidence>
<dbReference type="Gene3D" id="3.40.50.2300">
    <property type="match status" value="1"/>
</dbReference>
<dbReference type="Proteomes" id="UP000473699">
    <property type="component" value="Unassembled WGS sequence"/>
</dbReference>
<dbReference type="PANTHER" id="PTHR45526">
    <property type="entry name" value="TRANSCRIPTIONAL REGULATORY PROTEIN DPIA"/>
    <property type="match status" value="1"/>
</dbReference>
<dbReference type="AlphaFoldDB" id="A0A6L5Y9Z0"/>
<dbReference type="SMART" id="SM00448">
    <property type="entry name" value="REC"/>
    <property type="match status" value="1"/>
</dbReference>
<organism evidence="12 13">
    <name type="scientific">Pyramidobacter porci</name>
    <dbReference type="NCBI Taxonomy" id="2605789"/>
    <lineage>
        <taxon>Bacteria</taxon>
        <taxon>Thermotogati</taxon>
        <taxon>Synergistota</taxon>
        <taxon>Synergistia</taxon>
        <taxon>Synergistales</taxon>
        <taxon>Dethiosulfovibrionaceae</taxon>
        <taxon>Pyramidobacter</taxon>
    </lineage>
</organism>
<comment type="caution">
    <text evidence="12">The sequence shown here is derived from an EMBL/GenBank/DDBJ whole genome shotgun (WGS) entry which is preliminary data.</text>
</comment>
<gene>
    <name evidence="12" type="ORF">FYJ74_02610</name>
</gene>
<evidence type="ECO:0000256" key="9">
    <source>
        <dbReference type="PIRNR" id="PIRNR006171"/>
    </source>
</evidence>
<dbReference type="SUPFAM" id="SSF52172">
    <property type="entry name" value="CheY-like"/>
    <property type="match status" value="1"/>
</dbReference>
<evidence type="ECO:0000256" key="4">
    <source>
        <dbReference type="ARBA" id="ARBA00023012"/>
    </source>
</evidence>
<dbReference type="InterPro" id="IPR024187">
    <property type="entry name" value="Sig_transdc_resp-reg_cit/mal"/>
</dbReference>
<dbReference type="GO" id="GO:0000156">
    <property type="term" value="F:phosphorelay response regulator activity"/>
    <property type="evidence" value="ECO:0007669"/>
    <property type="project" value="TreeGrafter"/>
</dbReference>
<dbReference type="PIRSF" id="PIRSF006171">
    <property type="entry name" value="RR_citrat_malat"/>
    <property type="match status" value="1"/>
</dbReference>
<evidence type="ECO:0000256" key="1">
    <source>
        <dbReference type="ARBA" id="ARBA00004496"/>
    </source>
</evidence>
<keyword evidence="13" id="KW-1185">Reference proteome</keyword>
<dbReference type="GO" id="GO:0003677">
    <property type="term" value="F:DNA binding"/>
    <property type="evidence" value="ECO:0007669"/>
    <property type="project" value="UniProtKB-KW"/>
</dbReference>
<evidence type="ECO:0000256" key="10">
    <source>
        <dbReference type="PROSITE-ProRule" id="PRU00169"/>
    </source>
</evidence>
<keyword evidence="3 10" id="KW-0597">Phosphoprotein</keyword>
<evidence type="ECO:0000256" key="7">
    <source>
        <dbReference type="ARBA" id="ARBA00023159"/>
    </source>
</evidence>
<protein>
    <recommendedName>
        <fullName evidence="9">Transcriptional regulatory protein</fullName>
    </recommendedName>
</protein>
<feature type="modified residue" description="4-aspartylphosphate" evidence="10">
    <location>
        <position position="54"/>
    </location>
</feature>
<keyword evidence="5 9" id="KW-0805">Transcription regulation</keyword>
<dbReference type="GeneID" id="90985759"/>
<name>A0A6L5Y9Z0_9BACT</name>
<dbReference type="GO" id="GO:0005737">
    <property type="term" value="C:cytoplasm"/>
    <property type="evidence" value="ECO:0007669"/>
    <property type="project" value="UniProtKB-SubCell"/>
</dbReference>
<dbReference type="InterPro" id="IPR051271">
    <property type="entry name" value="2C-system_Tx_regulators"/>
</dbReference>
<comment type="subcellular location">
    <subcellularLocation>
        <location evidence="1 9">Cytoplasm</location>
    </subcellularLocation>
</comment>
<evidence type="ECO:0000259" key="11">
    <source>
        <dbReference type="PROSITE" id="PS50110"/>
    </source>
</evidence>
<evidence type="ECO:0000256" key="2">
    <source>
        <dbReference type="ARBA" id="ARBA00022490"/>
    </source>
</evidence>
<dbReference type="PROSITE" id="PS50110">
    <property type="entry name" value="RESPONSE_REGULATORY"/>
    <property type="match status" value="1"/>
</dbReference>
<evidence type="ECO:0000313" key="12">
    <source>
        <dbReference type="EMBL" id="MST54945.1"/>
    </source>
</evidence>
<dbReference type="CDD" id="cd19925">
    <property type="entry name" value="REC_citrate_TCS"/>
    <property type="match status" value="1"/>
</dbReference>
<reference evidence="12 13" key="1">
    <citation type="submission" date="2019-08" db="EMBL/GenBank/DDBJ databases">
        <title>In-depth cultivation of the pig gut microbiome towards novel bacterial diversity and tailored functional studies.</title>
        <authorList>
            <person name="Wylensek D."/>
            <person name="Hitch T.C.A."/>
            <person name="Clavel T."/>
        </authorList>
    </citation>
    <scope>NUCLEOTIDE SEQUENCE [LARGE SCALE GENOMIC DNA]</scope>
    <source>
        <strain evidence="12 13">SM-530-WT-4B</strain>
    </source>
</reference>
<evidence type="ECO:0000256" key="5">
    <source>
        <dbReference type="ARBA" id="ARBA00023015"/>
    </source>
</evidence>
<dbReference type="RefSeq" id="WP_009163793.1">
    <property type="nucleotide sequence ID" value="NZ_JAXDZJ010000183.1"/>
</dbReference>
<proteinExistence type="predicted"/>
<evidence type="ECO:0000256" key="8">
    <source>
        <dbReference type="ARBA" id="ARBA00023163"/>
    </source>
</evidence>
<dbReference type="InterPro" id="IPR036390">
    <property type="entry name" value="WH_DNA-bd_sf"/>
</dbReference>
<keyword evidence="6 9" id="KW-0238">DNA-binding</keyword>
<evidence type="ECO:0000256" key="3">
    <source>
        <dbReference type="ARBA" id="ARBA00022553"/>
    </source>
</evidence>
<keyword evidence="7 9" id="KW-0010">Activator</keyword>
<dbReference type="GO" id="GO:0003700">
    <property type="term" value="F:DNA-binding transcription factor activity"/>
    <property type="evidence" value="ECO:0007669"/>
    <property type="project" value="InterPro"/>
</dbReference>
<dbReference type="PANTHER" id="PTHR45526:SF1">
    <property type="entry name" value="TRANSCRIPTIONAL REGULATORY PROTEIN DCUR-RELATED"/>
    <property type="match status" value="1"/>
</dbReference>
<keyword evidence="2 9" id="KW-0963">Cytoplasm</keyword>
<accession>A0A6L5Y9Z0</accession>
<evidence type="ECO:0000256" key="6">
    <source>
        <dbReference type="ARBA" id="ARBA00023125"/>
    </source>
</evidence>
<dbReference type="InterPro" id="IPR001789">
    <property type="entry name" value="Sig_transdc_resp-reg_receiver"/>
</dbReference>
<keyword evidence="8 9" id="KW-0804">Transcription</keyword>
<dbReference type="SUPFAM" id="SSF46785">
    <property type="entry name" value="Winged helix' DNA-binding domain"/>
    <property type="match status" value="1"/>
</dbReference>
<dbReference type="InterPro" id="IPR011006">
    <property type="entry name" value="CheY-like_superfamily"/>
</dbReference>
<dbReference type="EMBL" id="VUNH01000002">
    <property type="protein sequence ID" value="MST54945.1"/>
    <property type="molecule type" value="Genomic_DNA"/>
</dbReference>
<dbReference type="Pfam" id="PF00072">
    <property type="entry name" value="Response_reg"/>
    <property type="match status" value="1"/>
</dbReference>
<feature type="domain" description="Response regulatory" evidence="11">
    <location>
        <begin position="3"/>
        <end position="119"/>
    </location>
</feature>
<sequence>MIKTIIVEDDPMVAQINRRYLDTANDIQVAAVFDNGKDALAYIEDEEPDLIILDVYMPVMNGLELLREIRKADIQSDVIMVTAANDVKNVEEALRLGIVDYLVKPFEYERFMEAIEKYRKKAHVLKDASTLNQDAIDALVSVGAPQPQAPARDLKKGLQQRTLDMIRSHLDKMKGETCTCDTLAGVVGLSKVTVRRYLNYLAEIGEIDSSVDYETGGRPCIKYFIRPDSVEKKDEAAEENGSDGEEKK</sequence>